<gene>
    <name evidence="2" type="ORF">SAMN02745116_02610</name>
</gene>
<proteinExistence type="predicted"/>
<dbReference type="InterPro" id="IPR006637">
    <property type="entry name" value="ChW"/>
</dbReference>
<dbReference type="SMART" id="SM00728">
    <property type="entry name" value="ChW"/>
    <property type="match status" value="3"/>
</dbReference>
<dbReference type="STRING" id="263852.SAMN02745116_02610"/>
<feature type="chain" id="PRO_5012323526" evidence="1">
    <location>
        <begin position="27"/>
        <end position="282"/>
    </location>
</feature>
<dbReference type="Proteomes" id="UP000190328">
    <property type="component" value="Unassembled WGS sequence"/>
</dbReference>
<name>A0A1T4RHN1_9ENTE</name>
<protein>
    <submittedName>
        <fullName evidence="2">Hydrophobic W protein</fullName>
    </submittedName>
</protein>
<accession>A0A1T4RHN1</accession>
<dbReference type="OrthoDB" id="9763643at2"/>
<evidence type="ECO:0000313" key="2">
    <source>
        <dbReference type="EMBL" id="SKA15417.1"/>
    </source>
</evidence>
<evidence type="ECO:0000313" key="3">
    <source>
        <dbReference type="Proteomes" id="UP000190328"/>
    </source>
</evidence>
<evidence type="ECO:0000256" key="1">
    <source>
        <dbReference type="SAM" id="SignalP"/>
    </source>
</evidence>
<dbReference type="AlphaFoldDB" id="A0A1T4RHN1"/>
<organism evidence="2 3">
    <name type="scientific">Pilibacter termitis</name>
    <dbReference type="NCBI Taxonomy" id="263852"/>
    <lineage>
        <taxon>Bacteria</taxon>
        <taxon>Bacillati</taxon>
        <taxon>Bacillota</taxon>
        <taxon>Bacilli</taxon>
        <taxon>Lactobacillales</taxon>
        <taxon>Enterococcaceae</taxon>
        <taxon>Pilibacter</taxon>
    </lineage>
</organism>
<dbReference type="RefSeq" id="WP_159443350.1">
    <property type="nucleotide sequence ID" value="NZ_FUXI01000050.1"/>
</dbReference>
<sequence>MKKTTKLICLAFTPLLMLFNGAIANAAVLEDISIRNSNNKDLGQFAKVFVGDKGEIIFNPLDNLPSEKIYGPTIKSSAEQSVKLEKIGKGQKFSWKALKKGKAGISVSGMYSQETIDEYLKLNPNLSDLSLQEISIPHSITVYNRPTTTYSVHGQNYGWSQGSKSSGVLGTTGKSLRLEALKLNINTQGLGGNVEFRVHGQNYGWSQGWKKNGQTLGTTGRSLRLEAVEMKLTGEVAKHFDIAYRVHGQNYGWQNWKKNGETAGTTGKSLRLEAVEIKLVRK</sequence>
<dbReference type="Pfam" id="PF07538">
    <property type="entry name" value="ChW"/>
    <property type="match status" value="3"/>
</dbReference>
<keyword evidence="3" id="KW-1185">Reference proteome</keyword>
<keyword evidence="1" id="KW-0732">Signal</keyword>
<dbReference type="EMBL" id="FUXI01000050">
    <property type="protein sequence ID" value="SKA15417.1"/>
    <property type="molecule type" value="Genomic_DNA"/>
</dbReference>
<feature type="signal peptide" evidence="1">
    <location>
        <begin position="1"/>
        <end position="26"/>
    </location>
</feature>
<reference evidence="3" key="1">
    <citation type="submission" date="2017-02" db="EMBL/GenBank/DDBJ databases">
        <authorList>
            <person name="Varghese N."/>
            <person name="Submissions S."/>
        </authorList>
    </citation>
    <scope>NUCLEOTIDE SEQUENCE [LARGE SCALE GENOMIC DNA]</scope>
    <source>
        <strain evidence="3">ATCC BAA-1030</strain>
    </source>
</reference>